<dbReference type="Gene3D" id="3.30.2010.10">
    <property type="entry name" value="Metalloproteases ('zincins'), catalytic domain"/>
    <property type="match status" value="1"/>
</dbReference>
<dbReference type="GO" id="GO:0046872">
    <property type="term" value="F:metal ion binding"/>
    <property type="evidence" value="ECO:0007669"/>
    <property type="project" value="UniProtKB-KW"/>
</dbReference>
<dbReference type="PANTHER" id="PTHR22726:SF1">
    <property type="entry name" value="METALLOENDOPEPTIDASE OMA1, MITOCHONDRIAL"/>
    <property type="match status" value="1"/>
</dbReference>
<evidence type="ECO:0000256" key="7">
    <source>
        <dbReference type="SAM" id="MobiDB-lite"/>
    </source>
</evidence>
<proteinExistence type="inferred from homology"/>
<keyword evidence="1 6" id="KW-0645">Protease</keyword>
<dbReference type="InterPro" id="IPR051156">
    <property type="entry name" value="Mito/Outer_Membr_Metalloprot"/>
</dbReference>
<evidence type="ECO:0000256" key="8">
    <source>
        <dbReference type="SAM" id="SignalP"/>
    </source>
</evidence>
<keyword evidence="2" id="KW-0479">Metal-binding</keyword>
<feature type="region of interest" description="Disordered" evidence="7">
    <location>
        <begin position="271"/>
        <end position="292"/>
    </location>
</feature>
<evidence type="ECO:0000256" key="3">
    <source>
        <dbReference type="ARBA" id="ARBA00022801"/>
    </source>
</evidence>
<dbReference type="Pfam" id="PF01435">
    <property type="entry name" value="Peptidase_M48"/>
    <property type="match status" value="1"/>
</dbReference>
<evidence type="ECO:0000256" key="4">
    <source>
        <dbReference type="ARBA" id="ARBA00022833"/>
    </source>
</evidence>
<keyword evidence="5 6" id="KW-0482">Metalloprotease</keyword>
<dbReference type="GO" id="GO:0004222">
    <property type="term" value="F:metalloendopeptidase activity"/>
    <property type="evidence" value="ECO:0007669"/>
    <property type="project" value="InterPro"/>
</dbReference>
<evidence type="ECO:0000256" key="5">
    <source>
        <dbReference type="ARBA" id="ARBA00023049"/>
    </source>
</evidence>
<dbReference type="EMBL" id="CP053069">
    <property type="protein sequence ID" value="QJR12484.1"/>
    <property type="molecule type" value="Genomic_DNA"/>
</dbReference>
<organism evidence="10 11">
    <name type="scientific">Usitatibacter rugosus</name>
    <dbReference type="NCBI Taxonomy" id="2732067"/>
    <lineage>
        <taxon>Bacteria</taxon>
        <taxon>Pseudomonadati</taxon>
        <taxon>Pseudomonadota</taxon>
        <taxon>Betaproteobacteria</taxon>
        <taxon>Nitrosomonadales</taxon>
        <taxon>Usitatibacteraceae</taxon>
        <taxon>Usitatibacter</taxon>
    </lineage>
</organism>
<accession>A0A6M4H1I4</accession>
<feature type="signal peptide" evidence="8">
    <location>
        <begin position="1"/>
        <end position="19"/>
    </location>
</feature>
<feature type="chain" id="PRO_5027029444" evidence="8">
    <location>
        <begin position="20"/>
        <end position="292"/>
    </location>
</feature>
<dbReference type="GO" id="GO:0051603">
    <property type="term" value="P:proteolysis involved in protein catabolic process"/>
    <property type="evidence" value="ECO:0007669"/>
    <property type="project" value="TreeGrafter"/>
</dbReference>
<keyword evidence="8" id="KW-0732">Signal</keyword>
<comment type="cofactor">
    <cofactor evidence="6">
        <name>Zn(2+)</name>
        <dbReference type="ChEBI" id="CHEBI:29105"/>
    </cofactor>
    <text evidence="6">Binds 1 zinc ion per subunit.</text>
</comment>
<reference evidence="10 11" key="1">
    <citation type="submission" date="2020-04" db="EMBL/GenBank/DDBJ databases">
        <title>Usitatibacter rugosus gen. nov., sp. nov. and Usitatibacter palustris sp. nov., novel members of Usitatibacteraceae fam. nov. within the order Nitrosomonadales isolated from soil.</title>
        <authorList>
            <person name="Huber K.J."/>
            <person name="Neumann-Schaal M."/>
            <person name="Geppert A."/>
            <person name="Luckner M."/>
            <person name="Wanner G."/>
            <person name="Overmann J."/>
        </authorList>
    </citation>
    <scope>NUCLEOTIDE SEQUENCE [LARGE SCALE GENOMIC DNA]</scope>
    <source>
        <strain evidence="10 11">0125_3</strain>
    </source>
</reference>
<evidence type="ECO:0000259" key="9">
    <source>
        <dbReference type="Pfam" id="PF01435"/>
    </source>
</evidence>
<evidence type="ECO:0000313" key="11">
    <source>
        <dbReference type="Proteomes" id="UP000501534"/>
    </source>
</evidence>
<dbReference type="AlphaFoldDB" id="A0A6M4H1I4"/>
<dbReference type="KEGG" id="uru:DSM104443_03570"/>
<evidence type="ECO:0000256" key="6">
    <source>
        <dbReference type="RuleBase" id="RU003983"/>
    </source>
</evidence>
<keyword evidence="3 6" id="KW-0378">Hydrolase</keyword>
<dbReference type="EC" id="3.4.-.-" evidence="10"/>
<feature type="domain" description="Peptidase M48" evidence="9">
    <location>
        <begin position="75"/>
        <end position="267"/>
    </location>
</feature>
<keyword evidence="4 6" id="KW-0862">Zinc</keyword>
<dbReference type="InterPro" id="IPR001915">
    <property type="entry name" value="Peptidase_M48"/>
</dbReference>
<dbReference type="Proteomes" id="UP000501534">
    <property type="component" value="Chromosome"/>
</dbReference>
<gene>
    <name evidence="10" type="primary">bepA_7</name>
    <name evidence="10" type="ORF">DSM104443_03570</name>
</gene>
<name>A0A6M4H1I4_9PROT</name>
<dbReference type="RefSeq" id="WP_171094733.1">
    <property type="nucleotide sequence ID" value="NZ_CP053069.1"/>
</dbReference>
<evidence type="ECO:0000256" key="2">
    <source>
        <dbReference type="ARBA" id="ARBA00022723"/>
    </source>
</evidence>
<dbReference type="GO" id="GO:0016020">
    <property type="term" value="C:membrane"/>
    <property type="evidence" value="ECO:0007669"/>
    <property type="project" value="TreeGrafter"/>
</dbReference>
<sequence length="292" mass="31060">MKPAALIAVLALAATSAHAQLDFGRLLDSGKKVLDATQKAQEASKSFTVEQEVQLGEGIAAGLLGAMPLAQDDKLQRYVNRVGRWVALQSERADLPWSFGVVQNESINAFAMPGGTILITSGLVKRLNSESELAGVLAHEIAHVVKKHQLQAIQSSANTELLATVGKEVGGAAIARRGGDQFGLKSAAANMGIDVIKNGVFLRPLDRGMEYEADRAGMVLAARAGYDPYGLVSVLQMLQANRGDDGSFSMFTTHPAPADRISELEKLSPGMEKFAGQPQAEGRFRQNVPAPK</sequence>
<comment type="similarity">
    <text evidence="6">Belongs to the peptidase M48 family.</text>
</comment>
<evidence type="ECO:0000256" key="1">
    <source>
        <dbReference type="ARBA" id="ARBA00022670"/>
    </source>
</evidence>
<protein>
    <submittedName>
        <fullName evidence="10">Beta-barrel assembly-enhancing protease</fullName>
        <ecNumber evidence="10">3.4.-.-</ecNumber>
    </submittedName>
</protein>
<dbReference type="PANTHER" id="PTHR22726">
    <property type="entry name" value="METALLOENDOPEPTIDASE OMA1"/>
    <property type="match status" value="1"/>
</dbReference>
<keyword evidence="11" id="KW-1185">Reference proteome</keyword>
<evidence type="ECO:0000313" key="10">
    <source>
        <dbReference type="EMBL" id="QJR12484.1"/>
    </source>
</evidence>